<evidence type="ECO:0000313" key="2">
    <source>
        <dbReference type="Proteomes" id="UP000077255"/>
    </source>
</evidence>
<evidence type="ECO:0000313" key="1">
    <source>
        <dbReference type="EMBL" id="AND70911.1"/>
    </source>
</evidence>
<keyword evidence="2" id="KW-1185">Reference proteome</keyword>
<dbReference type="Proteomes" id="UP000077255">
    <property type="component" value="Chromosome"/>
</dbReference>
<name>A0A160N4E3_9GAMM</name>
<accession>A0A160N4E3</accession>
<gene>
    <name evidence="1" type="ORF">ATSB10_34570</name>
</gene>
<dbReference type="EMBL" id="CP014841">
    <property type="protein sequence ID" value="AND70911.1"/>
    <property type="molecule type" value="Genomic_DNA"/>
</dbReference>
<dbReference type="STRING" id="445710.ATSB10_34570"/>
<sequence>MSFKGCTEIRSIALLATFCATHHPAVKILAHRDADFLSMGEAQGVS</sequence>
<organism evidence="1 2">
    <name type="scientific">Dyella thiooxydans</name>
    <dbReference type="NCBI Taxonomy" id="445710"/>
    <lineage>
        <taxon>Bacteria</taxon>
        <taxon>Pseudomonadati</taxon>
        <taxon>Pseudomonadota</taxon>
        <taxon>Gammaproteobacteria</taxon>
        <taxon>Lysobacterales</taxon>
        <taxon>Rhodanobacteraceae</taxon>
        <taxon>Dyella</taxon>
    </lineage>
</organism>
<dbReference type="AlphaFoldDB" id="A0A160N4E3"/>
<proteinExistence type="predicted"/>
<protein>
    <submittedName>
        <fullName evidence="1">Uncharacterized protein</fullName>
    </submittedName>
</protein>
<dbReference type="KEGG" id="dtx:ATSB10_34570"/>
<reference evidence="1 2" key="1">
    <citation type="submission" date="2016-02" db="EMBL/GenBank/DDBJ databases">
        <title>Complete genome sequencing and analysis of ATSB10, Dyella thiooxydans isolated from rhizosphere soil of sunflower (Helianthus annuus L.).</title>
        <authorList>
            <person name="Lee Y."/>
            <person name="Hwangbo K."/>
            <person name="Chung H."/>
            <person name="Yoo J."/>
            <person name="Kim K.Y."/>
            <person name="Sa T.M."/>
            <person name="Um Y."/>
            <person name="Madhaiyan M."/>
        </authorList>
    </citation>
    <scope>NUCLEOTIDE SEQUENCE [LARGE SCALE GENOMIC DNA]</scope>
    <source>
        <strain evidence="1 2">ATSB10</strain>
    </source>
</reference>
<dbReference type="PATRIC" id="fig|445710.3.peg.3456"/>